<keyword evidence="3" id="KW-1185">Reference proteome</keyword>
<feature type="signal peptide" evidence="1">
    <location>
        <begin position="1"/>
        <end position="19"/>
    </location>
</feature>
<keyword evidence="1" id="KW-0732">Signal</keyword>
<proteinExistence type="predicted"/>
<organism evidence="2 3">
    <name type="scientific">Chitinophaga terrae</name>
    <name type="common">ex Kim and Jung 2007</name>
    <dbReference type="NCBI Taxonomy" id="408074"/>
    <lineage>
        <taxon>Bacteria</taxon>
        <taxon>Pseudomonadati</taxon>
        <taxon>Bacteroidota</taxon>
        <taxon>Chitinophagia</taxon>
        <taxon>Chitinophagales</taxon>
        <taxon>Chitinophagaceae</taxon>
        <taxon>Chitinophaga</taxon>
    </lineage>
</organism>
<dbReference type="Proteomes" id="UP000199656">
    <property type="component" value="Unassembled WGS sequence"/>
</dbReference>
<accession>A0A1H4GKX9</accession>
<dbReference type="OrthoDB" id="673775at2"/>
<protein>
    <submittedName>
        <fullName evidence="2">Uncharacterized protein</fullName>
    </submittedName>
</protein>
<name>A0A1H4GKX9_9BACT</name>
<evidence type="ECO:0000313" key="3">
    <source>
        <dbReference type="Proteomes" id="UP000199656"/>
    </source>
</evidence>
<reference evidence="3" key="1">
    <citation type="submission" date="2016-10" db="EMBL/GenBank/DDBJ databases">
        <authorList>
            <person name="Varghese N."/>
            <person name="Submissions S."/>
        </authorList>
    </citation>
    <scope>NUCLEOTIDE SEQUENCE [LARGE SCALE GENOMIC DNA]</scope>
    <source>
        <strain evidence="3">DSM 23920</strain>
    </source>
</reference>
<dbReference type="EMBL" id="FNRL01000044">
    <property type="protein sequence ID" value="SEB10167.1"/>
    <property type="molecule type" value="Genomic_DNA"/>
</dbReference>
<evidence type="ECO:0000313" key="2">
    <source>
        <dbReference type="EMBL" id="SEB10167.1"/>
    </source>
</evidence>
<gene>
    <name evidence="2" type="ORF">SAMN05660909_05453</name>
</gene>
<feature type="chain" id="PRO_5011788326" evidence="1">
    <location>
        <begin position="20"/>
        <end position="109"/>
    </location>
</feature>
<dbReference type="AlphaFoldDB" id="A0A1H4GKX9"/>
<dbReference type="RefSeq" id="WP_089766033.1">
    <property type="nucleotide sequence ID" value="NZ_BKAT01000067.1"/>
</dbReference>
<sequence length="109" mass="11914">MKYLLMAIMCTVIGTSVYAKDANPKKDQPLVTKVEMKATSGDHQASTAEVKNLKGEYFRKQMAFVFYDNCGGQLTVWVSAGNAVPASSMYSTAYYYACGYASVTGCFID</sequence>
<evidence type="ECO:0000256" key="1">
    <source>
        <dbReference type="SAM" id="SignalP"/>
    </source>
</evidence>